<evidence type="ECO:0000313" key="3">
    <source>
        <dbReference type="Proteomes" id="UP001139353"/>
    </source>
</evidence>
<comment type="caution">
    <text evidence="2">The sequence shown here is derived from an EMBL/GenBank/DDBJ whole genome shotgun (WGS) entry which is preliminary data.</text>
</comment>
<keyword evidence="3" id="KW-1185">Reference proteome</keyword>
<reference evidence="2" key="1">
    <citation type="submission" date="2021-11" db="EMBL/GenBank/DDBJ databases">
        <title>BS-T2-15 a new species belonging to the Comamonadaceae family isolated from the soil of a French oak forest.</title>
        <authorList>
            <person name="Mieszkin S."/>
            <person name="Alain K."/>
        </authorList>
    </citation>
    <scope>NUCLEOTIDE SEQUENCE</scope>
    <source>
        <strain evidence="2">BS-T2-15</strain>
    </source>
</reference>
<dbReference type="RefSeq" id="WP_275682846.1">
    <property type="nucleotide sequence ID" value="NZ_JAJLJH010000003.1"/>
</dbReference>
<proteinExistence type="predicted"/>
<organism evidence="2 3">
    <name type="scientific">Scleromatobacter humisilvae</name>
    <dbReference type="NCBI Taxonomy" id="2897159"/>
    <lineage>
        <taxon>Bacteria</taxon>
        <taxon>Pseudomonadati</taxon>
        <taxon>Pseudomonadota</taxon>
        <taxon>Betaproteobacteria</taxon>
        <taxon>Burkholderiales</taxon>
        <taxon>Sphaerotilaceae</taxon>
        <taxon>Scleromatobacter</taxon>
    </lineage>
</organism>
<accession>A0A9X1YK05</accession>
<dbReference type="AlphaFoldDB" id="A0A9X1YK05"/>
<evidence type="ECO:0000256" key="1">
    <source>
        <dbReference type="SAM" id="MobiDB-lite"/>
    </source>
</evidence>
<dbReference type="Proteomes" id="UP001139353">
    <property type="component" value="Unassembled WGS sequence"/>
</dbReference>
<sequence>MHVEPLEKLPRSVREFLSHYAMIVLSILTALALEQVALGLEHRHEGARAKEEIEQEIASNRANVEGSLKVTREYRRDWQVLLARAAAEVKDGTSTNESRLAILAQAGHRFGDATPALKTAAWDAAVASHAVDYLDHEDLSRYSQTYALQRFFSQAAWDTMRDNAARNMSDLSLPALTGTADAVPTLAILNSRVRALSILESQLSQTADALQGRAPPAVSAVEPASSASSTPIATSAASPVSR</sequence>
<gene>
    <name evidence="2" type="ORF">LPC04_13925</name>
</gene>
<evidence type="ECO:0000313" key="2">
    <source>
        <dbReference type="EMBL" id="MCK9686805.1"/>
    </source>
</evidence>
<feature type="region of interest" description="Disordered" evidence="1">
    <location>
        <begin position="214"/>
        <end position="242"/>
    </location>
</feature>
<protein>
    <submittedName>
        <fullName evidence="2">Uncharacterized protein</fullName>
    </submittedName>
</protein>
<name>A0A9X1YK05_9BURK</name>
<dbReference type="EMBL" id="JAJLJH010000003">
    <property type="protein sequence ID" value="MCK9686805.1"/>
    <property type="molecule type" value="Genomic_DNA"/>
</dbReference>